<evidence type="ECO:0000256" key="16">
    <source>
        <dbReference type="HAMAP-Rule" id="MF_00109"/>
    </source>
</evidence>
<evidence type="ECO:0000256" key="9">
    <source>
        <dbReference type="ARBA" id="ARBA00022777"/>
    </source>
</evidence>
<evidence type="ECO:0000256" key="13">
    <source>
        <dbReference type="ARBA" id="ARBA00023239"/>
    </source>
</evidence>
<feature type="binding site" evidence="17">
    <location>
        <begin position="503"/>
        <end position="506"/>
    </location>
    <ligand>
        <name>NAD(+)</name>
        <dbReference type="ChEBI" id="CHEBI:57540"/>
    </ligand>
</feature>
<evidence type="ECO:0000256" key="14">
    <source>
        <dbReference type="ARBA" id="ARBA00023268"/>
    </source>
</evidence>
<evidence type="ECO:0000313" key="22">
    <source>
        <dbReference type="Proteomes" id="UP001304683"/>
    </source>
</evidence>
<dbReference type="Proteomes" id="UP001304683">
    <property type="component" value="Chromosome"/>
</dbReference>
<keyword evidence="11 17" id="KW-0520">NAD</keyword>
<evidence type="ECO:0000256" key="5">
    <source>
        <dbReference type="ARBA" id="ARBA00022490"/>
    </source>
</evidence>
<comment type="function">
    <text evidence="16">Catalyzes the specific phosphorylation of the 3-hydroxyl group of shikimic acid using ATP as a cosubstrate.</text>
</comment>
<keyword evidence="7 16" id="KW-0808">Transferase</keyword>
<feature type="domain" description="3-dehydroquinate synthase N-terminal" evidence="19">
    <location>
        <begin position="402"/>
        <end position="508"/>
    </location>
</feature>
<keyword evidence="22" id="KW-1185">Reference proteome</keyword>
<evidence type="ECO:0000256" key="8">
    <source>
        <dbReference type="ARBA" id="ARBA00022741"/>
    </source>
</evidence>
<keyword evidence="12 17" id="KW-0057">Aromatic amino acid biosynthesis</keyword>
<feature type="binding site" evidence="16">
    <location>
        <position position="124"/>
    </location>
    <ligand>
        <name>ATP</name>
        <dbReference type="ChEBI" id="CHEBI:30616"/>
    </ligand>
</feature>
<comment type="cofactor">
    <cofactor evidence="17">
        <name>Co(2+)</name>
        <dbReference type="ChEBI" id="CHEBI:48828"/>
    </cofactor>
    <cofactor evidence="17">
        <name>Zn(2+)</name>
        <dbReference type="ChEBI" id="CHEBI:29105"/>
    </cofactor>
    <text evidence="17">Binds 1 divalent metal cation per subunit. Can use either Co(2+) or Zn(2+).</text>
</comment>
<dbReference type="Gene3D" id="3.40.50.1970">
    <property type="match status" value="1"/>
</dbReference>
<dbReference type="PROSITE" id="PS01128">
    <property type="entry name" value="SHIKIMATE_KINASE"/>
    <property type="match status" value="1"/>
</dbReference>
<keyword evidence="8 17" id="KW-0547">Nucleotide-binding</keyword>
<dbReference type="CDD" id="cd00464">
    <property type="entry name" value="SK"/>
    <property type="match status" value="1"/>
</dbReference>
<evidence type="ECO:0000256" key="18">
    <source>
        <dbReference type="SAM" id="MobiDB-lite"/>
    </source>
</evidence>
<dbReference type="NCBIfam" id="TIGR01357">
    <property type="entry name" value="aroB"/>
    <property type="match status" value="1"/>
</dbReference>
<dbReference type="InterPro" id="IPR023000">
    <property type="entry name" value="Shikimate_kinase_CS"/>
</dbReference>
<evidence type="ECO:0000256" key="12">
    <source>
        <dbReference type="ARBA" id="ARBA00023141"/>
    </source>
</evidence>
<evidence type="ECO:0000256" key="4">
    <source>
        <dbReference type="ARBA" id="ARBA00004842"/>
    </source>
</evidence>
<dbReference type="Pfam" id="PF01761">
    <property type="entry name" value="DHQ_synthase"/>
    <property type="match status" value="1"/>
</dbReference>
<keyword evidence="5 17" id="KW-0963">Cytoplasm</keyword>
<feature type="binding site" evidence="17">
    <location>
        <position position="476"/>
    </location>
    <ligand>
        <name>NAD(+)</name>
        <dbReference type="ChEBI" id="CHEBI:57540"/>
    </ligand>
</feature>
<comment type="pathway">
    <text evidence="3 17">Metabolic intermediate biosynthesis; chorismate biosynthesis; chorismate from D-erythrose 4-phosphate and phosphoenolpyruvate: step 2/7.</text>
</comment>
<comment type="similarity">
    <text evidence="16">Belongs to the shikimate kinase family.</text>
</comment>
<keyword evidence="17" id="KW-0862">Zinc</keyword>
<comment type="function">
    <text evidence="17">Catalyzes the conversion of 3-deoxy-D-arabino-heptulosonate 7-phosphate (DAHP) to dehydroquinate (DHQ).</text>
</comment>
<dbReference type="InterPro" id="IPR016037">
    <property type="entry name" value="DHQ_synth_AroB"/>
</dbReference>
<dbReference type="Pfam" id="PF24621">
    <property type="entry name" value="DHQS_C"/>
    <property type="match status" value="1"/>
</dbReference>
<dbReference type="GO" id="GO:0003856">
    <property type="term" value="F:3-dehydroquinate synthase activity"/>
    <property type="evidence" value="ECO:0007669"/>
    <property type="project" value="UniProtKB-EC"/>
</dbReference>
<evidence type="ECO:0000259" key="19">
    <source>
        <dbReference type="Pfam" id="PF01761"/>
    </source>
</evidence>
<dbReference type="InterPro" id="IPR000623">
    <property type="entry name" value="Shikimate_kinase/TSH1"/>
</dbReference>
<comment type="catalytic activity">
    <reaction evidence="15 16">
        <text>shikimate + ATP = 3-phosphoshikimate + ADP + H(+)</text>
        <dbReference type="Rhea" id="RHEA:13121"/>
        <dbReference type="ChEBI" id="CHEBI:15378"/>
        <dbReference type="ChEBI" id="CHEBI:30616"/>
        <dbReference type="ChEBI" id="CHEBI:36208"/>
        <dbReference type="ChEBI" id="CHEBI:145989"/>
        <dbReference type="ChEBI" id="CHEBI:456216"/>
        <dbReference type="EC" id="2.7.1.71"/>
    </reaction>
</comment>
<dbReference type="HAMAP" id="MF_00110">
    <property type="entry name" value="DHQ_synthase"/>
    <property type="match status" value="1"/>
</dbReference>
<evidence type="ECO:0000256" key="17">
    <source>
        <dbReference type="HAMAP-Rule" id="MF_00110"/>
    </source>
</evidence>
<feature type="binding site" evidence="16">
    <location>
        <position position="20"/>
    </location>
    <ligand>
        <name>Mg(2+)</name>
        <dbReference type="ChEBI" id="CHEBI:18420"/>
    </ligand>
</feature>
<comment type="cofactor">
    <cofactor evidence="16">
        <name>Mg(2+)</name>
        <dbReference type="ChEBI" id="CHEBI:18420"/>
    </cofactor>
    <text evidence="16">Binds 1 Mg(2+) ion per subunit.</text>
</comment>
<feature type="binding site" evidence="16">
    <location>
        <position position="84"/>
    </location>
    <ligand>
        <name>substrate</name>
    </ligand>
</feature>
<keyword evidence="6 17" id="KW-0028">Amino-acid biosynthesis</keyword>
<dbReference type="SUPFAM" id="SSF56796">
    <property type="entry name" value="Dehydroquinate synthase-like"/>
    <property type="match status" value="1"/>
</dbReference>
<dbReference type="InterPro" id="IPR031322">
    <property type="entry name" value="Shikimate/glucono_kinase"/>
</dbReference>
<dbReference type="Gene3D" id="1.20.1090.10">
    <property type="entry name" value="Dehydroquinate synthase-like - alpha domain"/>
    <property type="match status" value="1"/>
</dbReference>
<dbReference type="EMBL" id="CP132508">
    <property type="protein sequence ID" value="WPD19269.1"/>
    <property type="molecule type" value="Genomic_DNA"/>
</dbReference>
<feature type="binding site" evidence="16">
    <location>
        <position position="62"/>
    </location>
    <ligand>
        <name>substrate</name>
    </ligand>
</feature>
<dbReference type="RefSeq" id="WP_318750837.1">
    <property type="nucleotide sequence ID" value="NZ_CP132508.1"/>
</dbReference>
<feature type="domain" description="3-dehydroquinate synthase C-terminal" evidence="20">
    <location>
        <begin position="515"/>
        <end position="666"/>
    </location>
</feature>
<feature type="binding site" evidence="17">
    <location>
        <position position="581"/>
    </location>
    <ligand>
        <name>Zn(2+)</name>
        <dbReference type="ChEBI" id="CHEBI:29105"/>
    </ligand>
</feature>
<comment type="subcellular location">
    <subcellularLocation>
        <location evidence="17">Cytoplasm</location>
    </subcellularLocation>
</comment>
<feature type="binding site" evidence="16">
    <location>
        <begin position="16"/>
        <end position="21"/>
    </location>
    <ligand>
        <name>ATP</name>
        <dbReference type="ChEBI" id="CHEBI:30616"/>
    </ligand>
</feature>
<evidence type="ECO:0000256" key="6">
    <source>
        <dbReference type="ARBA" id="ARBA00022605"/>
    </source>
</evidence>
<evidence type="ECO:0000256" key="7">
    <source>
        <dbReference type="ARBA" id="ARBA00022679"/>
    </source>
</evidence>
<comment type="catalytic activity">
    <reaction evidence="1 17">
        <text>7-phospho-2-dehydro-3-deoxy-D-arabino-heptonate = 3-dehydroquinate + phosphate</text>
        <dbReference type="Rhea" id="RHEA:21968"/>
        <dbReference type="ChEBI" id="CHEBI:32364"/>
        <dbReference type="ChEBI" id="CHEBI:43474"/>
        <dbReference type="ChEBI" id="CHEBI:58394"/>
        <dbReference type="EC" id="4.2.3.4"/>
    </reaction>
</comment>
<dbReference type="PANTHER" id="PTHR43622">
    <property type="entry name" value="3-DEHYDROQUINATE SYNTHASE"/>
    <property type="match status" value="1"/>
</dbReference>
<comment type="pathway">
    <text evidence="4 16">Metabolic intermediate biosynthesis; chorismate biosynthesis; chorismate from D-erythrose 4-phosphate and phosphoenolpyruvate: step 5/7.</text>
</comment>
<dbReference type="InterPro" id="IPR056179">
    <property type="entry name" value="DHQS_C"/>
</dbReference>
<protein>
    <recommendedName>
        <fullName evidence="16 17">Multifunctional fusion protein</fullName>
    </recommendedName>
    <domain>
        <recommendedName>
            <fullName evidence="16">Shikimate kinase</fullName>
            <shortName evidence="16">SK</shortName>
            <ecNumber evidence="16">2.7.1.71</ecNumber>
        </recommendedName>
    </domain>
    <domain>
        <recommendedName>
            <fullName evidence="17">3-dehydroquinate synthase</fullName>
            <shortName evidence="17">DHQS</shortName>
            <ecNumber evidence="17">4.2.3.4</ecNumber>
        </recommendedName>
    </domain>
</protein>
<dbReference type="InterPro" id="IPR030960">
    <property type="entry name" value="DHQS/DOIS_N"/>
</dbReference>
<evidence type="ECO:0000256" key="10">
    <source>
        <dbReference type="ARBA" id="ARBA00022840"/>
    </source>
</evidence>
<keyword evidence="14" id="KW-0511">Multifunctional enzyme</keyword>
<feature type="compositionally biased region" description="Low complexity" evidence="18">
    <location>
        <begin position="325"/>
        <end position="345"/>
    </location>
</feature>
<dbReference type="EC" id="4.2.3.4" evidence="17"/>
<feature type="region of interest" description="Disordered" evidence="18">
    <location>
        <begin position="308"/>
        <end position="369"/>
    </location>
</feature>
<dbReference type="Gene3D" id="3.40.50.300">
    <property type="entry name" value="P-loop containing nucleotide triphosphate hydrolases"/>
    <property type="match status" value="1"/>
</dbReference>
<keyword evidence="17" id="KW-0479">Metal-binding</keyword>
<evidence type="ECO:0000256" key="2">
    <source>
        <dbReference type="ARBA" id="ARBA00001911"/>
    </source>
</evidence>
<dbReference type="CDD" id="cd08195">
    <property type="entry name" value="DHQS"/>
    <property type="match status" value="1"/>
</dbReference>
<feature type="binding site" evidence="17">
    <location>
        <begin position="463"/>
        <end position="464"/>
    </location>
    <ligand>
        <name>NAD(+)</name>
        <dbReference type="ChEBI" id="CHEBI:57540"/>
    </ligand>
</feature>
<accession>A0ABZ0QRE5</accession>
<feature type="binding site" evidence="17">
    <location>
        <position position="518"/>
    </location>
    <ligand>
        <name>Zn(2+)</name>
        <dbReference type="ChEBI" id="CHEBI:29105"/>
    </ligand>
</feature>
<dbReference type="PRINTS" id="PR01100">
    <property type="entry name" value="SHIKIMTKNASE"/>
</dbReference>
<feature type="region of interest" description="Disordered" evidence="18">
    <location>
        <begin position="132"/>
        <end position="203"/>
    </location>
</feature>
<proteinExistence type="inferred from homology"/>
<comment type="subunit">
    <text evidence="16">Monomer.</text>
</comment>
<gene>
    <name evidence="17 21" type="primary">aroB</name>
    <name evidence="16" type="synonym">aroK</name>
    <name evidence="21" type="ORF">Q5761_00935</name>
</gene>
<dbReference type="Pfam" id="PF01202">
    <property type="entry name" value="SKI"/>
    <property type="match status" value="1"/>
</dbReference>
<comment type="similarity">
    <text evidence="17">Belongs to the sugar phosphate cyclases superfamily. Dehydroquinate synthase family.</text>
</comment>
<evidence type="ECO:0000256" key="15">
    <source>
        <dbReference type="ARBA" id="ARBA00048567"/>
    </source>
</evidence>
<reference evidence="21 22" key="1">
    <citation type="submission" date="2023-08" db="EMBL/GenBank/DDBJ databases">
        <title>Genome sequence of Thermaerobacter compostii strain Ins1, a spore-forming filamentous bacterium isolated from a deep geothermal reservoir.</title>
        <authorList>
            <person name="Bregnard D."/>
            <person name="Gonzalez D."/>
            <person name="Junier P."/>
        </authorList>
    </citation>
    <scope>NUCLEOTIDE SEQUENCE [LARGE SCALE GENOMIC DNA]</scope>
    <source>
        <strain evidence="21 22">Ins1</strain>
    </source>
</reference>
<dbReference type="PANTHER" id="PTHR43622:SF7">
    <property type="entry name" value="3-DEHYDROQUINATE SYNTHASE, CHLOROPLASTIC"/>
    <property type="match status" value="1"/>
</dbReference>
<comment type="cofactor">
    <cofactor evidence="2 17">
        <name>NAD(+)</name>
        <dbReference type="ChEBI" id="CHEBI:57540"/>
    </cofactor>
</comment>
<keyword evidence="17" id="KW-0170">Cobalt</keyword>
<comment type="caution">
    <text evidence="17">Lacks conserved residue(s) required for the propagation of feature annotation.</text>
</comment>
<feature type="binding site" evidence="17">
    <location>
        <position position="485"/>
    </location>
    <ligand>
        <name>NAD(+)</name>
        <dbReference type="ChEBI" id="CHEBI:57540"/>
    </ligand>
</feature>
<keyword evidence="9 16" id="KW-0418">Kinase</keyword>
<feature type="binding site" evidence="16">
    <location>
        <position position="38"/>
    </location>
    <ligand>
        <name>substrate</name>
    </ligand>
</feature>
<evidence type="ECO:0000256" key="11">
    <source>
        <dbReference type="ARBA" id="ARBA00023027"/>
    </source>
</evidence>
<feature type="binding site" evidence="17">
    <location>
        <position position="597"/>
    </location>
    <ligand>
        <name>Zn(2+)</name>
        <dbReference type="ChEBI" id="CHEBI:29105"/>
    </ligand>
</feature>
<dbReference type="InterPro" id="IPR050071">
    <property type="entry name" value="Dehydroquinate_synthase"/>
</dbReference>
<name>A0ABZ0QRE5_9FIRM</name>
<dbReference type="EC" id="2.7.1.71" evidence="16"/>
<dbReference type="SUPFAM" id="SSF52540">
    <property type="entry name" value="P-loop containing nucleoside triphosphate hydrolases"/>
    <property type="match status" value="1"/>
</dbReference>
<organism evidence="21 22">
    <name type="scientific">Thermaerobacter composti</name>
    <dbReference type="NCBI Taxonomy" id="554949"/>
    <lineage>
        <taxon>Bacteria</taxon>
        <taxon>Bacillati</taxon>
        <taxon>Bacillota</taxon>
        <taxon>Clostridia</taxon>
        <taxon>Eubacteriales</taxon>
        <taxon>Clostridiales Family XVII. Incertae Sedis</taxon>
        <taxon>Thermaerobacter</taxon>
    </lineage>
</organism>
<feature type="binding site" evidence="17">
    <location>
        <begin position="439"/>
        <end position="443"/>
    </location>
    <ligand>
        <name>NAD(+)</name>
        <dbReference type="ChEBI" id="CHEBI:57540"/>
    </ligand>
</feature>
<evidence type="ECO:0000259" key="20">
    <source>
        <dbReference type="Pfam" id="PF24621"/>
    </source>
</evidence>
<keyword evidence="10 16" id="KW-0067">ATP-binding</keyword>
<evidence type="ECO:0000313" key="21">
    <source>
        <dbReference type="EMBL" id="WPD19269.1"/>
    </source>
</evidence>
<dbReference type="InterPro" id="IPR027417">
    <property type="entry name" value="P-loop_NTPase"/>
</dbReference>
<keyword evidence="13 17" id="KW-0456">Lyase</keyword>
<sequence length="707" mass="72202">MTAPPALRVVLVGMMGAGKTTVGRALAARMGWAFLDLDDLIEQETGETVAALFAREGEPGFRAREERALATALSLERVVIAAGGGVVLSPRNRDRLAREPWVFWLEAPPEELARRLRGAGAARRPLLAAAPREGGAVRGERGAVGPADGAARGESADAGPAGGDAGSAGAARAEGGDPMPAGAAASPAPAASSPRGPRGSPTDDLAARLAALLGQRAPLYAAVARHRVPTAGWAPEAVACAIHRRLPAVPRSPAAPRHRPTPSATPAAPDLVVEAGAARYPVWVRPGTVGPGGAADLVPLVAAVAGTGSDGSRDASPGLAGSSDPPVAAVPGAAARPGRAGSRPPQDAAPLVASRADPEPRPGSAERPPVALLVSDPVVASLYGHGVAAALEAVGFRVARAVVPAGEEAKSLAWASALYDRLVEAGAGRDAWVFALGGGVVGDLAGFVAATYMRGIAFAQLPTTLLAQVDASAGGKVAVNHPRTKNLIGAFHQPRLVVADPATLATQPWPAYRGGLAEMVKHALLDGDPHLAALEAAVPQLLDRDPQQLAPLIARSVAVKARVVARDPEERGPRAVLNLGHTVAHALEAAAGYRVPHGDAVAAGLAVELELASRLGMAPPALADRVRSLLGRLDLPLTLAEACRAWEVPPPDPEAVLARLRYDKKNRRGRVRFALLAGPGEVTLRDDVPAALVEELVRRSLAGASRV</sequence>
<evidence type="ECO:0000256" key="1">
    <source>
        <dbReference type="ARBA" id="ARBA00001393"/>
    </source>
</evidence>
<feature type="binding site" evidence="16">
    <location>
        <position position="216"/>
    </location>
    <ligand>
        <name>substrate</name>
    </ligand>
</feature>
<keyword evidence="16" id="KW-0460">Magnesium</keyword>
<feature type="compositionally biased region" description="Low complexity" evidence="18">
    <location>
        <begin position="180"/>
        <end position="200"/>
    </location>
</feature>
<evidence type="ECO:0000256" key="3">
    <source>
        <dbReference type="ARBA" id="ARBA00004661"/>
    </source>
</evidence>
<dbReference type="HAMAP" id="MF_00109">
    <property type="entry name" value="Shikimate_kinase"/>
    <property type="match status" value="1"/>
</dbReference>